<dbReference type="Gene3D" id="3.90.780.10">
    <property type="entry name" value="5'-Nucleotidase, C-terminal domain"/>
    <property type="match status" value="1"/>
</dbReference>
<protein>
    <submittedName>
        <fullName evidence="3">2',3'-cyclic-nucleotide 2'-phosphodiesterase</fullName>
    </submittedName>
</protein>
<proteinExistence type="predicted"/>
<feature type="compositionally biased region" description="Low complexity" evidence="1">
    <location>
        <begin position="83"/>
        <end position="104"/>
    </location>
</feature>
<dbReference type="EMBL" id="WNUR01001029">
    <property type="protein sequence ID" value="MDZ7543296.1"/>
    <property type="molecule type" value="Genomic_DNA"/>
</dbReference>
<feature type="region of interest" description="Disordered" evidence="1">
    <location>
        <begin position="64"/>
        <end position="110"/>
    </location>
</feature>
<gene>
    <name evidence="3" type="ORF">GNF83_19385</name>
</gene>
<evidence type="ECO:0000256" key="1">
    <source>
        <dbReference type="SAM" id="MobiDB-lite"/>
    </source>
</evidence>
<name>A0AAW9KCN7_CLOPF</name>
<dbReference type="SUPFAM" id="SSF55816">
    <property type="entry name" value="5'-nucleotidase (syn. UDP-sugar hydrolase), C-terminal domain"/>
    <property type="match status" value="1"/>
</dbReference>
<dbReference type="Pfam" id="PF02872">
    <property type="entry name" value="5_nucleotid_C"/>
    <property type="match status" value="1"/>
</dbReference>
<organism evidence="3 4">
    <name type="scientific">Clostridium perfringens</name>
    <dbReference type="NCBI Taxonomy" id="1502"/>
    <lineage>
        <taxon>Bacteria</taxon>
        <taxon>Bacillati</taxon>
        <taxon>Bacillota</taxon>
        <taxon>Clostridia</taxon>
        <taxon>Eubacteriales</taxon>
        <taxon>Clostridiaceae</taxon>
        <taxon>Clostridium</taxon>
    </lineage>
</organism>
<dbReference type="InterPro" id="IPR008334">
    <property type="entry name" value="5'-Nucleotdase_C"/>
</dbReference>
<accession>A0AAW9KCN7</accession>
<evidence type="ECO:0000313" key="4">
    <source>
        <dbReference type="Proteomes" id="UP001288944"/>
    </source>
</evidence>
<evidence type="ECO:0000313" key="3">
    <source>
        <dbReference type="EMBL" id="MDZ7543296.1"/>
    </source>
</evidence>
<reference evidence="3" key="1">
    <citation type="submission" date="2019-11" db="EMBL/GenBank/DDBJ databases">
        <title>Characterization of Clostridium perfringens isolates from swine manure treated agricultural soils.</title>
        <authorList>
            <person name="Wushke S.T."/>
        </authorList>
    </citation>
    <scope>NUCLEOTIDE SEQUENCE</scope>
    <source>
        <strain evidence="3">X62</strain>
    </source>
</reference>
<feature type="compositionally biased region" description="Basic and acidic residues" evidence="1">
    <location>
        <begin position="67"/>
        <end position="77"/>
    </location>
</feature>
<dbReference type="Proteomes" id="UP001288944">
    <property type="component" value="Unassembled WGS sequence"/>
</dbReference>
<feature type="domain" description="5'-Nucleotidase C-terminal" evidence="2">
    <location>
        <begin position="1"/>
        <end position="27"/>
    </location>
</feature>
<dbReference type="GO" id="GO:0016787">
    <property type="term" value="F:hydrolase activity"/>
    <property type="evidence" value="ECO:0007669"/>
    <property type="project" value="InterPro"/>
</dbReference>
<dbReference type="InterPro" id="IPR036907">
    <property type="entry name" value="5'-Nucleotdase_C_sf"/>
</dbReference>
<dbReference type="GO" id="GO:0009166">
    <property type="term" value="P:nucleotide catabolic process"/>
    <property type="evidence" value="ECO:0007669"/>
    <property type="project" value="InterPro"/>
</dbReference>
<dbReference type="AlphaFoldDB" id="A0AAW9KCN7"/>
<comment type="caution">
    <text evidence="3">The sequence shown here is derived from an EMBL/GenBank/DDBJ whole genome shotgun (WGS) entry which is preliminary data.</text>
</comment>
<sequence>DGTPLDMNKYYKVVTNDFMASGGDGYNFSNARNMVDTNLVMRDEIIKEWKANGVNTKIQELLIAGVDDTKDNTKPEEGGNTGENGSTGETDNNGNKGDNNNPKNLPATGGQNPINLLIFALFIS</sequence>
<evidence type="ECO:0000259" key="2">
    <source>
        <dbReference type="Pfam" id="PF02872"/>
    </source>
</evidence>
<feature type="non-terminal residue" evidence="3">
    <location>
        <position position="1"/>
    </location>
</feature>